<dbReference type="EMBL" id="FNHS01000002">
    <property type="protein sequence ID" value="SDM45732.1"/>
    <property type="molecule type" value="Genomic_DNA"/>
</dbReference>
<evidence type="ECO:0000313" key="2">
    <source>
        <dbReference type="Proteomes" id="UP000198704"/>
    </source>
</evidence>
<name>A0A1G9TDP2_9HYPH</name>
<evidence type="ECO:0000313" key="1">
    <source>
        <dbReference type="EMBL" id="SDM45732.1"/>
    </source>
</evidence>
<accession>A0A1G9TDP2</accession>
<gene>
    <name evidence="1" type="ORF">SAMN05216360_102148</name>
</gene>
<reference evidence="2" key="1">
    <citation type="submission" date="2016-10" db="EMBL/GenBank/DDBJ databases">
        <authorList>
            <person name="Varghese N."/>
            <person name="Submissions S."/>
        </authorList>
    </citation>
    <scope>NUCLEOTIDE SEQUENCE [LARGE SCALE GENOMIC DNA]</scope>
    <source>
        <strain evidence="2">BL47</strain>
    </source>
</reference>
<dbReference type="AlphaFoldDB" id="A0A1G9TDP2"/>
<proteinExistence type="predicted"/>
<keyword evidence="2" id="KW-1185">Reference proteome</keyword>
<organism evidence="1 2">
    <name type="scientific">Methylobacterium phyllostachyos</name>
    <dbReference type="NCBI Taxonomy" id="582672"/>
    <lineage>
        <taxon>Bacteria</taxon>
        <taxon>Pseudomonadati</taxon>
        <taxon>Pseudomonadota</taxon>
        <taxon>Alphaproteobacteria</taxon>
        <taxon>Hyphomicrobiales</taxon>
        <taxon>Methylobacteriaceae</taxon>
        <taxon>Methylobacterium</taxon>
    </lineage>
</organism>
<dbReference type="Proteomes" id="UP000198704">
    <property type="component" value="Unassembled WGS sequence"/>
</dbReference>
<dbReference type="RefSeq" id="WP_167627614.1">
    <property type="nucleotide sequence ID" value="NZ_FNHS01000002.1"/>
</dbReference>
<sequence>MSRPATHSSAPTTGLLQGAAFVLLCLWTRTSPDRLRDQLSPESGTCATLGF</sequence>
<protein>
    <submittedName>
        <fullName evidence="1">Uncharacterized protein</fullName>
    </submittedName>
</protein>
<dbReference type="STRING" id="582672.SAMN05216360_102148"/>